<organism evidence="2 3">
    <name type="scientific">Phytophthora pseudosyringae</name>
    <dbReference type="NCBI Taxonomy" id="221518"/>
    <lineage>
        <taxon>Eukaryota</taxon>
        <taxon>Sar</taxon>
        <taxon>Stramenopiles</taxon>
        <taxon>Oomycota</taxon>
        <taxon>Peronosporomycetes</taxon>
        <taxon>Peronosporales</taxon>
        <taxon>Peronosporaceae</taxon>
        <taxon>Phytophthora</taxon>
    </lineage>
</organism>
<dbReference type="Proteomes" id="UP000694044">
    <property type="component" value="Unassembled WGS sequence"/>
</dbReference>
<evidence type="ECO:0000313" key="3">
    <source>
        <dbReference type="Proteomes" id="UP000694044"/>
    </source>
</evidence>
<evidence type="ECO:0000313" key="2">
    <source>
        <dbReference type="EMBL" id="KAG7375233.1"/>
    </source>
</evidence>
<protein>
    <submittedName>
        <fullName evidence="2">Uncharacterized protein</fullName>
    </submittedName>
</protein>
<feature type="compositionally biased region" description="Polar residues" evidence="1">
    <location>
        <begin position="21"/>
        <end position="37"/>
    </location>
</feature>
<sequence length="126" mass="14927">MYALVSSATRRFSLEGMPEPNSETLNKPTDTTGNGWSSRRRATPGSPTSNLFNLRLRHIYIPSMPTKYNADYYLTNQERQRESMKRCYYRQREERIAKQLEYYRANKDQINAKRRERRAAARTPID</sequence>
<accession>A0A8T1V4F0</accession>
<dbReference type="AlphaFoldDB" id="A0A8T1V4F0"/>
<reference evidence="2" key="1">
    <citation type="submission" date="2021-02" db="EMBL/GenBank/DDBJ databases">
        <authorList>
            <person name="Palmer J.M."/>
        </authorList>
    </citation>
    <scope>NUCLEOTIDE SEQUENCE</scope>
    <source>
        <strain evidence="2">SCRP734</strain>
    </source>
</reference>
<feature type="region of interest" description="Disordered" evidence="1">
    <location>
        <begin position="13"/>
        <end position="49"/>
    </location>
</feature>
<dbReference type="EMBL" id="JAGDFM010001417">
    <property type="protein sequence ID" value="KAG7375233.1"/>
    <property type="molecule type" value="Genomic_DNA"/>
</dbReference>
<evidence type="ECO:0000256" key="1">
    <source>
        <dbReference type="SAM" id="MobiDB-lite"/>
    </source>
</evidence>
<comment type="caution">
    <text evidence="2">The sequence shown here is derived from an EMBL/GenBank/DDBJ whole genome shotgun (WGS) entry which is preliminary data.</text>
</comment>
<proteinExistence type="predicted"/>
<name>A0A8T1V4F0_9STRA</name>
<keyword evidence="3" id="KW-1185">Reference proteome</keyword>
<gene>
    <name evidence="2" type="ORF">PHYPSEUDO_002392</name>
</gene>